<dbReference type="SUPFAM" id="SSF48008">
    <property type="entry name" value="GntR ligand-binding domain-like"/>
    <property type="match status" value="1"/>
</dbReference>
<dbReference type="PANTHER" id="PTHR43537:SF5">
    <property type="entry name" value="UXU OPERON TRANSCRIPTIONAL REGULATOR"/>
    <property type="match status" value="1"/>
</dbReference>
<feature type="compositionally biased region" description="Basic and acidic residues" evidence="4">
    <location>
        <begin position="222"/>
        <end position="250"/>
    </location>
</feature>
<dbReference type="Pfam" id="PF00392">
    <property type="entry name" value="GntR"/>
    <property type="match status" value="1"/>
</dbReference>
<evidence type="ECO:0000256" key="3">
    <source>
        <dbReference type="ARBA" id="ARBA00023163"/>
    </source>
</evidence>
<evidence type="ECO:0000313" key="7">
    <source>
        <dbReference type="Proteomes" id="UP000516148"/>
    </source>
</evidence>
<dbReference type="GO" id="GO:0003700">
    <property type="term" value="F:DNA-binding transcription factor activity"/>
    <property type="evidence" value="ECO:0007669"/>
    <property type="project" value="InterPro"/>
</dbReference>
<dbReference type="SUPFAM" id="SSF46785">
    <property type="entry name" value="Winged helix' DNA-binding domain"/>
    <property type="match status" value="1"/>
</dbReference>
<accession>A0A7H0LEY1</accession>
<dbReference type="PRINTS" id="PR00035">
    <property type="entry name" value="HTHGNTR"/>
</dbReference>
<feature type="region of interest" description="Disordered" evidence="4">
    <location>
        <begin position="215"/>
        <end position="250"/>
    </location>
</feature>
<dbReference type="EMBL" id="CP061038">
    <property type="protein sequence ID" value="QNQ08234.1"/>
    <property type="molecule type" value="Genomic_DNA"/>
</dbReference>
<dbReference type="RefSeq" id="WP_187760563.1">
    <property type="nucleotide sequence ID" value="NZ_CP061038.1"/>
</dbReference>
<protein>
    <submittedName>
        <fullName evidence="6">FadR family transcriptional regulator</fullName>
    </submittedName>
</protein>
<dbReference type="InterPro" id="IPR036388">
    <property type="entry name" value="WH-like_DNA-bd_sf"/>
</dbReference>
<reference evidence="6 7" key="1">
    <citation type="submission" date="2020-09" db="EMBL/GenBank/DDBJ databases">
        <title>Sphingomonas sp., a new species isolated from pork steak.</title>
        <authorList>
            <person name="Heidler von Heilborn D."/>
        </authorList>
    </citation>
    <scope>NUCLEOTIDE SEQUENCE [LARGE SCALE GENOMIC DNA]</scope>
    <source>
        <strain evidence="7">S8-3T</strain>
    </source>
</reference>
<dbReference type="SMART" id="SM00345">
    <property type="entry name" value="HTH_GNTR"/>
    <property type="match status" value="1"/>
</dbReference>
<dbReference type="KEGG" id="spap:H3Z74_15875"/>
<dbReference type="GO" id="GO:0003677">
    <property type="term" value="F:DNA binding"/>
    <property type="evidence" value="ECO:0007669"/>
    <property type="project" value="UniProtKB-KW"/>
</dbReference>
<sequence>MTTKAATLADDLVQQFERRIAAGEMPPGSRFPTEKSVTDSAGVSRTVVREAFARLAARGLLESKQGSGAYVAAGARYQAFQVTPEEMDGVDDVLKLLEMRMALEAEMADLAARRRSDADIAEMRLCNNRMRDSRDIDEAVTADMAFHRAIAAATRNDYYLRFMDFLGVRLVPPRRLYLRDRADKEHRDYARGIYRDHDAILVAIEAGNPTRARAAARRHMHKSLDRHRDLQGQKDDPPPHNEGEDPEPHS</sequence>
<keyword evidence="2" id="KW-0238">DNA-binding</keyword>
<evidence type="ECO:0000259" key="5">
    <source>
        <dbReference type="PROSITE" id="PS50949"/>
    </source>
</evidence>
<evidence type="ECO:0000256" key="2">
    <source>
        <dbReference type="ARBA" id="ARBA00023125"/>
    </source>
</evidence>
<keyword evidence="1" id="KW-0805">Transcription regulation</keyword>
<dbReference type="CDD" id="cd07377">
    <property type="entry name" value="WHTH_GntR"/>
    <property type="match status" value="1"/>
</dbReference>
<keyword evidence="3" id="KW-0804">Transcription</keyword>
<dbReference type="SMART" id="SM00895">
    <property type="entry name" value="FCD"/>
    <property type="match status" value="1"/>
</dbReference>
<dbReference type="InterPro" id="IPR036390">
    <property type="entry name" value="WH_DNA-bd_sf"/>
</dbReference>
<dbReference type="InterPro" id="IPR011711">
    <property type="entry name" value="GntR_C"/>
</dbReference>
<dbReference type="Proteomes" id="UP000516148">
    <property type="component" value="Chromosome"/>
</dbReference>
<dbReference type="InterPro" id="IPR008920">
    <property type="entry name" value="TF_FadR/GntR_C"/>
</dbReference>
<name>A0A7H0LEY1_9SPHN</name>
<evidence type="ECO:0000256" key="1">
    <source>
        <dbReference type="ARBA" id="ARBA00023015"/>
    </source>
</evidence>
<dbReference type="InterPro" id="IPR000524">
    <property type="entry name" value="Tscrpt_reg_HTH_GntR"/>
</dbReference>
<evidence type="ECO:0000256" key="4">
    <source>
        <dbReference type="SAM" id="MobiDB-lite"/>
    </source>
</evidence>
<dbReference type="PROSITE" id="PS50949">
    <property type="entry name" value="HTH_GNTR"/>
    <property type="match status" value="1"/>
</dbReference>
<dbReference type="Pfam" id="PF07729">
    <property type="entry name" value="FCD"/>
    <property type="match status" value="1"/>
</dbReference>
<proteinExistence type="predicted"/>
<dbReference type="PANTHER" id="PTHR43537">
    <property type="entry name" value="TRANSCRIPTIONAL REGULATOR, GNTR FAMILY"/>
    <property type="match status" value="1"/>
</dbReference>
<dbReference type="Gene3D" id="1.20.120.530">
    <property type="entry name" value="GntR ligand-binding domain-like"/>
    <property type="match status" value="1"/>
</dbReference>
<feature type="domain" description="HTH gntR-type" evidence="5">
    <location>
        <begin position="6"/>
        <end position="74"/>
    </location>
</feature>
<dbReference type="AlphaFoldDB" id="A0A7H0LEY1"/>
<evidence type="ECO:0000313" key="6">
    <source>
        <dbReference type="EMBL" id="QNQ08234.1"/>
    </source>
</evidence>
<organism evidence="6 7">
    <name type="scientific">Sphingomonas alpina</name>
    <dbReference type="NCBI Taxonomy" id="653931"/>
    <lineage>
        <taxon>Bacteria</taxon>
        <taxon>Pseudomonadati</taxon>
        <taxon>Pseudomonadota</taxon>
        <taxon>Alphaproteobacteria</taxon>
        <taxon>Sphingomonadales</taxon>
        <taxon>Sphingomonadaceae</taxon>
        <taxon>Sphingomonas</taxon>
    </lineage>
</organism>
<dbReference type="Gene3D" id="1.10.10.10">
    <property type="entry name" value="Winged helix-like DNA-binding domain superfamily/Winged helix DNA-binding domain"/>
    <property type="match status" value="1"/>
</dbReference>
<keyword evidence="7" id="KW-1185">Reference proteome</keyword>
<gene>
    <name evidence="6" type="ORF">H3Z74_15875</name>
</gene>